<dbReference type="PANTHER" id="PTHR31673:SF41">
    <property type="entry name" value="COBRA-LIKE PROTEIN"/>
    <property type="match status" value="1"/>
</dbReference>
<proteinExistence type="inferred from homology"/>
<evidence type="ECO:0000256" key="5">
    <source>
        <dbReference type="ARBA" id="ARBA00023180"/>
    </source>
</evidence>
<dbReference type="GO" id="GO:0005886">
    <property type="term" value="C:plasma membrane"/>
    <property type="evidence" value="ECO:0007669"/>
    <property type="project" value="UniProtKB-SubCell"/>
</dbReference>
<dbReference type="GO" id="GO:0010215">
    <property type="term" value="P:cellulose microfibril organization"/>
    <property type="evidence" value="ECO:0007669"/>
    <property type="project" value="InterPro"/>
</dbReference>
<dbReference type="EMBL" id="JAIWQS010000005">
    <property type="protein sequence ID" value="KAJ8764970.1"/>
    <property type="molecule type" value="Genomic_DNA"/>
</dbReference>
<keyword evidence="10" id="KW-1185">Reference proteome</keyword>
<keyword evidence="3" id="KW-0472">Membrane</keyword>
<dbReference type="PANTHER" id="PTHR31673">
    <property type="entry name" value="PROTEIN COBRA"/>
    <property type="match status" value="1"/>
</dbReference>
<keyword evidence="3" id="KW-0336">GPI-anchor</keyword>
<accession>A0AAV8TG14</accession>
<feature type="domain" description="COBRA C-terminal" evidence="8">
    <location>
        <begin position="224"/>
        <end position="257"/>
    </location>
</feature>
<name>A0AAV8TG14_9ROSI</name>
<evidence type="ECO:0000256" key="6">
    <source>
        <dbReference type="ARBA" id="ARBA00023288"/>
    </source>
</evidence>
<gene>
    <name evidence="9" type="ORF">K2173_010435</name>
</gene>
<dbReference type="InterPro" id="IPR056900">
    <property type="entry name" value="COB_C"/>
</dbReference>
<dbReference type="AlphaFoldDB" id="A0AAV8TG14"/>
<dbReference type="GO" id="GO:0098552">
    <property type="term" value="C:side of membrane"/>
    <property type="evidence" value="ECO:0007669"/>
    <property type="project" value="UniProtKB-KW"/>
</dbReference>
<keyword evidence="4" id="KW-0732">Signal</keyword>
<comment type="similarity">
    <text evidence="2 7">Belongs to the COBRA family.</text>
</comment>
<sequence length="439" mass="49278">MIPKHFLLVTRVQTLMVSFVSFNYKILNCYDPLDPNGNITVTFDIHDWTTDGYVARVTIQNYYQYRHIESPGWNLGWAWTKGEVIWSMSGAFATVQGDCSNFKYQIPHSCMPNPVIADLMPYASPQNMSEHCCRGGLISGNAIDPSRSYSIFEMTVGNLGANSTVYPPVNLTLLAPGPGYTCSQVEGTDPTKSSDIGGRREIQVFKTWKSTCTYSSFLANETPTCCVSLSTFYNSKVTPCPKCSCGCKGPDQDSKQCIRDGKQSEIVQCNDHMCPVRVHWHVKTNYVDHWRVKVTISNYNYVKNYSDWNLLIQHPGFRQNTTVNSFNSTSLPSAGYSGEVALFWGLPYVNNELLQVIDDEAGSVTTDILVEKDLSIFTLTNGWAMPRKIYFSGEECAMPLPDTFPALPNGSSSIRPPRYLFLLLLFYLIVQTLLTRLDV</sequence>
<reference evidence="9 10" key="1">
    <citation type="submission" date="2021-09" db="EMBL/GenBank/DDBJ databases">
        <title>Genomic insights and catalytic innovation underlie evolution of tropane alkaloids biosynthesis.</title>
        <authorList>
            <person name="Wang Y.-J."/>
            <person name="Tian T."/>
            <person name="Huang J.-P."/>
            <person name="Huang S.-X."/>
        </authorList>
    </citation>
    <scope>NUCLEOTIDE SEQUENCE [LARGE SCALE GENOMIC DNA]</scope>
    <source>
        <strain evidence="9">KIB-2018</strain>
        <tissue evidence="9">Leaf</tissue>
    </source>
</reference>
<dbReference type="GO" id="GO:0052324">
    <property type="term" value="P:plant-type cell wall cellulose biosynthetic process"/>
    <property type="evidence" value="ECO:0007669"/>
    <property type="project" value="TreeGrafter"/>
</dbReference>
<dbReference type="PIRSF" id="PIRSF038122">
    <property type="entry name" value="COBRA"/>
    <property type="match status" value="1"/>
</dbReference>
<evidence type="ECO:0000256" key="4">
    <source>
        <dbReference type="ARBA" id="ARBA00022729"/>
    </source>
</evidence>
<organism evidence="9 10">
    <name type="scientific">Erythroxylum novogranatense</name>
    <dbReference type="NCBI Taxonomy" id="1862640"/>
    <lineage>
        <taxon>Eukaryota</taxon>
        <taxon>Viridiplantae</taxon>
        <taxon>Streptophyta</taxon>
        <taxon>Embryophyta</taxon>
        <taxon>Tracheophyta</taxon>
        <taxon>Spermatophyta</taxon>
        <taxon>Magnoliopsida</taxon>
        <taxon>eudicotyledons</taxon>
        <taxon>Gunneridae</taxon>
        <taxon>Pentapetalae</taxon>
        <taxon>rosids</taxon>
        <taxon>fabids</taxon>
        <taxon>Malpighiales</taxon>
        <taxon>Erythroxylaceae</taxon>
        <taxon>Erythroxylum</taxon>
    </lineage>
</organism>
<comment type="subcellular location">
    <subcellularLocation>
        <location evidence="1">Cell membrane</location>
        <topology evidence="1">Lipid-anchor</topology>
        <topology evidence="1">GPI-anchor</topology>
    </subcellularLocation>
</comment>
<evidence type="ECO:0000313" key="9">
    <source>
        <dbReference type="EMBL" id="KAJ8764970.1"/>
    </source>
</evidence>
<evidence type="ECO:0000259" key="8">
    <source>
        <dbReference type="Pfam" id="PF25079"/>
    </source>
</evidence>
<feature type="domain" description="COBRA C-terminal" evidence="8">
    <location>
        <begin position="262"/>
        <end position="405"/>
    </location>
</feature>
<evidence type="ECO:0000256" key="3">
    <source>
        <dbReference type="ARBA" id="ARBA00022622"/>
    </source>
</evidence>
<evidence type="ECO:0000256" key="2">
    <source>
        <dbReference type="ARBA" id="ARBA00005507"/>
    </source>
</evidence>
<dbReference type="Pfam" id="PF04833">
    <property type="entry name" value="COBRA"/>
    <property type="match status" value="1"/>
</dbReference>
<dbReference type="Pfam" id="PF25079">
    <property type="entry name" value="COB_C"/>
    <property type="match status" value="2"/>
</dbReference>
<keyword evidence="5" id="KW-0325">Glycoprotein</keyword>
<comment type="caution">
    <text evidence="9">The sequence shown here is derived from an EMBL/GenBank/DDBJ whole genome shotgun (WGS) entry which is preliminary data.</text>
</comment>
<dbReference type="Proteomes" id="UP001159364">
    <property type="component" value="Linkage Group LG05"/>
</dbReference>
<evidence type="ECO:0000256" key="1">
    <source>
        <dbReference type="ARBA" id="ARBA00004609"/>
    </source>
</evidence>
<evidence type="ECO:0000256" key="7">
    <source>
        <dbReference type="PIRNR" id="PIRNR038122"/>
    </source>
</evidence>
<dbReference type="InterPro" id="IPR006918">
    <property type="entry name" value="COBRA_pln"/>
</dbReference>
<protein>
    <recommendedName>
        <fullName evidence="7">COBRA-like protein</fullName>
    </recommendedName>
</protein>
<keyword evidence="6" id="KW-0449">Lipoprotein</keyword>
<evidence type="ECO:0000313" key="10">
    <source>
        <dbReference type="Proteomes" id="UP001159364"/>
    </source>
</evidence>